<dbReference type="Pfam" id="PF09586">
    <property type="entry name" value="YfhO"/>
    <property type="match status" value="1"/>
</dbReference>
<feature type="transmembrane region" description="Helical" evidence="1">
    <location>
        <begin position="236"/>
        <end position="257"/>
    </location>
</feature>
<feature type="transmembrane region" description="Helical" evidence="1">
    <location>
        <begin position="183"/>
        <end position="201"/>
    </location>
</feature>
<feature type="transmembrane region" description="Helical" evidence="1">
    <location>
        <begin position="334"/>
        <end position="354"/>
    </location>
</feature>
<sequence>MNKQTFKNLSKQAFTAHAYFFTAAAVILLINIPFWDSNFWFQHDTVFEHQLFHAFYNDFLYHGELVRWMPYGSFGMPAEKWQLMGVTYAGYLAGVIGAIFHFENTLLLFKWSVMFEQLMLLFGTYLLAKEWFREKETILFACMAMVAATFWPLQVLSDLRVYHLLPLEMYFITRFFRERRPHHLWLAGLVFVMWQLGSSLYTGGLKLLIMLFFFVGMAVVYGLPCRGLPEKSKANLFSFLAMIISAGALLYLAAHLLDYTESVRPGRDPITQVVTLNNFLTAGRSIGFGKFLGLFFASVLSTPTSGDFTLYMGWMTLPFMIYGFTHLKAKESKVVLFVAVYLCLFSLGDITPVTRLTYFLFPPIRIFRYIGLTGGILRVLFILIAAFGVDRFLSDFKKENTSVSTKQSVKRLFLYGLFVLAAGIGCWMLNGNDRYFQVQWPLFTLVGMILFIVAVTVIFIFKRFSHRACFYVVMAALMIDLLTFQALAVSSWPARWPDLAPSVGRASNYQYQPFRQVSLDSNPRAYSGYYQIADTGAALAIQAFNFLQFDPCLPRAFENYLWDENVLDLLLNGWPSFFSAASATAFLSEPRAVIFGFTMGCTAEQPKMKLVSDVYYAANNQEANELLKKRSDIFRKIILTGVPPALQNRFTPSKTAEVDTSGVHVTSFTYSRLTAKIQHVRQGGAWLYYADGYHPGWEAYIDGNKAAIFEANRGFKAIFLEPGDHTVYLIYRDDGRNIASHLIAILAFLFAAGMLIWIIVYLFKVPGHFNRA</sequence>
<feature type="transmembrane region" description="Helical" evidence="1">
    <location>
        <begin position="138"/>
        <end position="162"/>
    </location>
</feature>
<feature type="transmembrane region" description="Helical" evidence="1">
    <location>
        <begin position="207"/>
        <end position="224"/>
    </location>
</feature>
<feature type="transmembrane region" description="Helical" evidence="1">
    <location>
        <begin position="12"/>
        <end position="35"/>
    </location>
</feature>
<organism evidence="2 3">
    <name type="scientific">Candidatus Abzuiibacterium crystallinum</name>
    <dbReference type="NCBI Taxonomy" id="1974748"/>
    <lineage>
        <taxon>Bacteria</taxon>
        <taxon>Pseudomonadati</taxon>
        <taxon>Candidatus Omnitrophota</taxon>
        <taxon>Candidatus Abzuiibacterium</taxon>
    </lineage>
</organism>
<proteinExistence type="predicted"/>
<comment type="caution">
    <text evidence="2">The sequence shown here is derived from an EMBL/GenBank/DDBJ whole genome shotgun (WGS) entry which is preliminary data.</text>
</comment>
<feature type="transmembrane region" description="Helical" evidence="1">
    <location>
        <begin position="412"/>
        <end position="430"/>
    </location>
</feature>
<feature type="transmembrane region" description="Helical" evidence="1">
    <location>
        <begin position="468"/>
        <end position="492"/>
    </location>
</feature>
<feature type="transmembrane region" description="Helical" evidence="1">
    <location>
        <begin position="308"/>
        <end position="327"/>
    </location>
</feature>
<feature type="transmembrane region" description="Helical" evidence="1">
    <location>
        <begin position="366"/>
        <end position="389"/>
    </location>
</feature>
<feature type="transmembrane region" description="Helical" evidence="1">
    <location>
        <begin position="81"/>
        <end position="100"/>
    </location>
</feature>
<gene>
    <name evidence="2" type="ORF">COV74_04010</name>
</gene>
<evidence type="ECO:0000313" key="3">
    <source>
        <dbReference type="Proteomes" id="UP000230859"/>
    </source>
</evidence>
<dbReference type="Proteomes" id="UP000230859">
    <property type="component" value="Unassembled WGS sequence"/>
</dbReference>
<keyword evidence="1" id="KW-1133">Transmembrane helix</keyword>
<dbReference type="EMBL" id="PCVY01000039">
    <property type="protein sequence ID" value="PIQ86638.1"/>
    <property type="molecule type" value="Genomic_DNA"/>
</dbReference>
<reference evidence="2 3" key="1">
    <citation type="submission" date="2017-09" db="EMBL/GenBank/DDBJ databases">
        <title>Depth-based differentiation of microbial function through sediment-hosted aquifers and enrichment of novel symbionts in the deep terrestrial subsurface.</title>
        <authorList>
            <person name="Probst A.J."/>
            <person name="Ladd B."/>
            <person name="Jarett J.K."/>
            <person name="Geller-Mcgrath D.E."/>
            <person name="Sieber C.M."/>
            <person name="Emerson J.B."/>
            <person name="Anantharaman K."/>
            <person name="Thomas B.C."/>
            <person name="Malmstrom R."/>
            <person name="Stieglmeier M."/>
            <person name="Klingl A."/>
            <person name="Woyke T."/>
            <person name="Ryan C.M."/>
            <person name="Banfield J.F."/>
        </authorList>
    </citation>
    <scope>NUCLEOTIDE SEQUENCE [LARGE SCALE GENOMIC DNA]</scope>
    <source>
        <strain evidence="2">CG11_big_fil_rev_8_21_14_0_20_45_26</strain>
    </source>
</reference>
<evidence type="ECO:0008006" key="4">
    <source>
        <dbReference type="Google" id="ProtNLM"/>
    </source>
</evidence>
<dbReference type="AlphaFoldDB" id="A0A2H0LQI2"/>
<keyword evidence="1" id="KW-0472">Membrane</keyword>
<evidence type="ECO:0000256" key="1">
    <source>
        <dbReference type="SAM" id="Phobius"/>
    </source>
</evidence>
<feature type="transmembrane region" description="Helical" evidence="1">
    <location>
        <begin position="442"/>
        <end position="461"/>
    </location>
</feature>
<dbReference type="InterPro" id="IPR018580">
    <property type="entry name" value="Uncharacterised_YfhO"/>
</dbReference>
<protein>
    <recommendedName>
        <fullName evidence="4">YfhO family protein</fullName>
    </recommendedName>
</protein>
<name>A0A2H0LQI2_9BACT</name>
<keyword evidence="1" id="KW-0812">Transmembrane</keyword>
<feature type="transmembrane region" description="Helical" evidence="1">
    <location>
        <begin position="742"/>
        <end position="763"/>
    </location>
</feature>
<feature type="transmembrane region" description="Helical" evidence="1">
    <location>
        <begin position="107"/>
        <end position="126"/>
    </location>
</feature>
<evidence type="ECO:0000313" key="2">
    <source>
        <dbReference type="EMBL" id="PIQ86638.1"/>
    </source>
</evidence>
<accession>A0A2H0LQI2</accession>